<keyword evidence="6 12" id="KW-0547">Nucleotide-binding</keyword>
<dbReference type="InterPro" id="IPR018164">
    <property type="entry name" value="Ala-tRNA-synth_IIc_N"/>
</dbReference>
<proteinExistence type="inferred from homology"/>
<comment type="cofactor">
    <cofactor evidence="1">
        <name>Zn(2+)</name>
        <dbReference type="ChEBI" id="CHEBI:29105"/>
    </cofactor>
</comment>
<dbReference type="HAMAP" id="MF_00036_B">
    <property type="entry name" value="Ala_tRNA_synth_B"/>
    <property type="match status" value="1"/>
</dbReference>
<evidence type="ECO:0000259" key="13">
    <source>
        <dbReference type="PROSITE" id="PS50860"/>
    </source>
</evidence>
<comment type="function">
    <text evidence="12">Catalyzes the attachment of alanine to tRNA(Ala) in a two-step reaction: alanine is first activated by ATP to form Ala-AMP and then transferred to the acceptor end of tRNA(Ala). Also edits incorrectly charged Ser-tRNA(Ala) and Gly-tRNA(Ala) via its editing domain.</text>
</comment>
<keyword evidence="15" id="KW-1185">Reference proteome</keyword>
<dbReference type="AlphaFoldDB" id="A0A5A7N5G7"/>
<keyword evidence="9 12" id="KW-0694">RNA-binding</keyword>
<dbReference type="GO" id="GO:0005524">
    <property type="term" value="F:ATP binding"/>
    <property type="evidence" value="ECO:0007669"/>
    <property type="project" value="UniProtKB-UniRule"/>
</dbReference>
<dbReference type="FunFam" id="2.40.30.130:FF:000001">
    <property type="entry name" value="Alanine--tRNA ligase"/>
    <property type="match status" value="1"/>
</dbReference>
<dbReference type="InterPro" id="IPR018162">
    <property type="entry name" value="Ala-tRNA-ligase_IIc_anticod-bd"/>
</dbReference>
<evidence type="ECO:0000256" key="11">
    <source>
        <dbReference type="ARBA" id="ARBA00023146"/>
    </source>
</evidence>
<reference evidence="14 15" key="1">
    <citation type="submission" date="2019-09" db="EMBL/GenBank/DDBJ databases">
        <title>NBRP : Genome information of microbial organism related human and environment.</title>
        <authorList>
            <person name="Hattori M."/>
            <person name="Oshima K."/>
            <person name="Inaba H."/>
            <person name="Suda W."/>
            <person name="Sakamoto M."/>
            <person name="Iino T."/>
            <person name="Kitahara M."/>
            <person name="Oshida Y."/>
            <person name="Iida T."/>
            <person name="Kudo T."/>
            <person name="Itoh T."/>
            <person name="Ohkuma M."/>
        </authorList>
    </citation>
    <scope>NUCLEOTIDE SEQUENCE [LARGE SCALE GENOMIC DNA]</scope>
    <source>
        <strain evidence="14 15">Q-1</strain>
    </source>
</reference>
<name>A0A5A7N5G7_9PROT</name>
<evidence type="ECO:0000256" key="8">
    <source>
        <dbReference type="ARBA" id="ARBA00022840"/>
    </source>
</evidence>
<keyword evidence="5" id="KW-0479">Metal-binding</keyword>
<dbReference type="GO" id="GO:0000049">
    <property type="term" value="F:tRNA binding"/>
    <property type="evidence" value="ECO:0007669"/>
    <property type="project" value="UniProtKB-KW"/>
</dbReference>
<gene>
    <name evidence="12" type="primary">alaS</name>
    <name evidence="14" type="ORF">JCM17846_12450</name>
</gene>
<keyword evidence="12" id="KW-0963">Cytoplasm</keyword>
<evidence type="ECO:0000256" key="1">
    <source>
        <dbReference type="ARBA" id="ARBA00001947"/>
    </source>
</evidence>
<dbReference type="GO" id="GO:0005829">
    <property type="term" value="C:cytosol"/>
    <property type="evidence" value="ECO:0007669"/>
    <property type="project" value="TreeGrafter"/>
</dbReference>
<dbReference type="InterPro" id="IPR023033">
    <property type="entry name" value="Ala_tRNA_ligase_euk/bac"/>
</dbReference>
<dbReference type="EMBL" id="BKCN01000004">
    <property type="protein sequence ID" value="GER03563.1"/>
    <property type="molecule type" value="Genomic_DNA"/>
</dbReference>
<organism evidence="14 15">
    <name type="scientific">Iodidimonas nitroreducens</name>
    <dbReference type="NCBI Taxonomy" id="1236968"/>
    <lineage>
        <taxon>Bacteria</taxon>
        <taxon>Pseudomonadati</taxon>
        <taxon>Pseudomonadota</taxon>
        <taxon>Alphaproteobacteria</taxon>
        <taxon>Iodidimonadales</taxon>
        <taxon>Iodidimonadaceae</taxon>
        <taxon>Iodidimonas</taxon>
    </lineage>
</organism>
<evidence type="ECO:0000313" key="15">
    <source>
        <dbReference type="Proteomes" id="UP000324996"/>
    </source>
</evidence>
<dbReference type="NCBIfam" id="TIGR00344">
    <property type="entry name" value="alaS"/>
    <property type="match status" value="1"/>
</dbReference>
<comment type="caution">
    <text evidence="12">Lacks conserved residue(s) required for the propagation of feature annotation.</text>
</comment>
<sequence length="598" mass="66454">MVPSSPLVPNNDPTLLFTNAGMVPFKDVFTGAETRPYQRAVSSQKCLRAGGKHNDLDNVGYTARHHTFFEMLGNFSFGDYFKEQAIQFGWGLVTEGFGLDKDRLTVTVYHDDQEAFDLWKSIAGLPDDRIIKIATSDNFWSMGDTGPCGPCSEIFYDHGADIPGGPPGSPDEDGDRFIEIWNLVFMQYEQQADGSRLNLPRPSIDTGMGLERVAAVLQGVHDNYDIDLFRALIDASVSETGVRAVGQQRASHRVIADHLRAMSFLIADGVLPSNEGRGYVLRRIMRRAMRHAHMLGSSDPLMYRLVPALVDQMAGAFPELSRAQPLITETLKLEEDRFRTMLERGLRLLDEEKSKLSPSQALPGEVAFRLYDTYGFPLDLTQDALRSEGRNVDIAGFDKAMAQQRAQARAAWSGSGQQATDKIWYDIKERYGATEFLGYQENSAEASVLALVKDGKPVEHAQVGDDLALIVNQTPFYAESGGQIGDSGQVKGKGSLFGHVRDTRKQLGDLFVHELKIESGTLSVGDVVTLSIDEERRTLVRANHSATHLLHAALRRQLGPHVTQKAHWFALIACGSILHIQSRFQPRNWRLLKPRSMP</sequence>
<dbReference type="Proteomes" id="UP000324996">
    <property type="component" value="Unassembled WGS sequence"/>
</dbReference>
<keyword evidence="8 12" id="KW-0067">ATP-binding</keyword>
<dbReference type="Pfam" id="PF01411">
    <property type="entry name" value="tRNA-synt_2c"/>
    <property type="match status" value="1"/>
</dbReference>
<dbReference type="SUPFAM" id="SSF55186">
    <property type="entry name" value="ThrRS/AlaRS common domain"/>
    <property type="match status" value="1"/>
</dbReference>
<dbReference type="InterPro" id="IPR045864">
    <property type="entry name" value="aa-tRNA-synth_II/BPL/LPL"/>
</dbReference>
<dbReference type="InterPro" id="IPR002318">
    <property type="entry name" value="Ala-tRNA-lgiase_IIc"/>
</dbReference>
<accession>A0A5A7N5G7</accession>
<evidence type="ECO:0000313" key="14">
    <source>
        <dbReference type="EMBL" id="GER03563.1"/>
    </source>
</evidence>
<feature type="domain" description="Alanyl-transfer RNA synthetases family profile" evidence="13">
    <location>
        <begin position="1"/>
        <end position="565"/>
    </location>
</feature>
<dbReference type="GO" id="GO:0006419">
    <property type="term" value="P:alanyl-tRNA aminoacylation"/>
    <property type="evidence" value="ECO:0007669"/>
    <property type="project" value="UniProtKB-UniRule"/>
</dbReference>
<dbReference type="InterPro" id="IPR018165">
    <property type="entry name" value="Ala-tRNA-synth_IIc_core"/>
</dbReference>
<evidence type="ECO:0000256" key="3">
    <source>
        <dbReference type="ARBA" id="ARBA00022555"/>
    </source>
</evidence>
<keyword evidence="11 12" id="KW-0030">Aminoacyl-tRNA synthetase</keyword>
<evidence type="ECO:0000256" key="12">
    <source>
        <dbReference type="HAMAP-Rule" id="MF_00036"/>
    </source>
</evidence>
<dbReference type="GO" id="GO:0002161">
    <property type="term" value="F:aminoacyl-tRNA deacylase activity"/>
    <property type="evidence" value="ECO:0007669"/>
    <property type="project" value="TreeGrafter"/>
</dbReference>
<comment type="similarity">
    <text evidence="2 12">Belongs to the class-II aminoacyl-tRNA synthetase family.</text>
</comment>
<dbReference type="GO" id="GO:0046872">
    <property type="term" value="F:metal ion binding"/>
    <property type="evidence" value="ECO:0007669"/>
    <property type="project" value="UniProtKB-KW"/>
</dbReference>
<dbReference type="SUPFAM" id="SSF101353">
    <property type="entry name" value="Putative anticodon-binding domain of alanyl-tRNA synthetase (AlaRS)"/>
    <property type="match status" value="1"/>
</dbReference>
<keyword evidence="3 12" id="KW-0820">tRNA-binding</keyword>
<comment type="subcellular location">
    <subcellularLocation>
        <location evidence="12">Cytoplasm</location>
    </subcellularLocation>
</comment>
<dbReference type="InterPro" id="IPR050058">
    <property type="entry name" value="Ala-tRNA_ligase"/>
</dbReference>
<dbReference type="PRINTS" id="PR00980">
    <property type="entry name" value="TRNASYNTHALA"/>
</dbReference>
<dbReference type="InterPro" id="IPR018163">
    <property type="entry name" value="Thr/Ala-tRNA-synth_IIc_edit"/>
</dbReference>
<evidence type="ECO:0000256" key="7">
    <source>
        <dbReference type="ARBA" id="ARBA00022833"/>
    </source>
</evidence>
<keyword evidence="7" id="KW-0862">Zinc</keyword>
<dbReference type="InterPro" id="IPR009000">
    <property type="entry name" value="Transl_B-barrel_sf"/>
</dbReference>
<comment type="caution">
    <text evidence="14">The sequence shown here is derived from an EMBL/GenBank/DDBJ whole genome shotgun (WGS) entry which is preliminary data.</text>
</comment>
<evidence type="ECO:0000256" key="6">
    <source>
        <dbReference type="ARBA" id="ARBA00022741"/>
    </source>
</evidence>
<dbReference type="FunFam" id="3.30.930.10:FF:000004">
    <property type="entry name" value="Alanine--tRNA ligase"/>
    <property type="match status" value="1"/>
</dbReference>
<keyword evidence="10 12" id="KW-0648">Protein biosynthesis</keyword>
<evidence type="ECO:0000256" key="2">
    <source>
        <dbReference type="ARBA" id="ARBA00008226"/>
    </source>
</evidence>
<protein>
    <recommendedName>
        <fullName evidence="12">Alanine--tRNA ligase</fullName>
        <ecNumber evidence="12">6.1.1.7</ecNumber>
    </recommendedName>
    <alternativeName>
        <fullName evidence="12">Alanyl-tRNA synthetase</fullName>
        <shortName evidence="12">AlaRS</shortName>
    </alternativeName>
</protein>
<dbReference type="PROSITE" id="PS50860">
    <property type="entry name" value="AA_TRNA_LIGASE_II_ALA"/>
    <property type="match status" value="1"/>
</dbReference>
<comment type="domain">
    <text evidence="12">Consists of three domains; the N-terminal catalytic domain, the editing domain and the C-terminal C-Ala domain. The editing domain removes incorrectly charged amino acids, while the C-Ala domain, along with tRNA(Ala), serves as a bridge to cooperatively bring together the editing and aminoacylation centers thus stimulating deacylation of misacylated tRNAs.</text>
</comment>
<evidence type="ECO:0000256" key="5">
    <source>
        <dbReference type="ARBA" id="ARBA00022723"/>
    </source>
</evidence>
<dbReference type="GO" id="GO:0045892">
    <property type="term" value="P:negative regulation of DNA-templated transcription"/>
    <property type="evidence" value="ECO:0007669"/>
    <property type="project" value="TreeGrafter"/>
</dbReference>
<dbReference type="Gene3D" id="3.30.980.10">
    <property type="entry name" value="Threonyl-trna Synthetase, Chain A, domain 2"/>
    <property type="match status" value="1"/>
</dbReference>
<dbReference type="GO" id="GO:0004813">
    <property type="term" value="F:alanine-tRNA ligase activity"/>
    <property type="evidence" value="ECO:0007669"/>
    <property type="project" value="UniProtKB-UniRule"/>
</dbReference>
<comment type="catalytic activity">
    <reaction evidence="12">
        <text>tRNA(Ala) + L-alanine + ATP = L-alanyl-tRNA(Ala) + AMP + diphosphate</text>
        <dbReference type="Rhea" id="RHEA:12540"/>
        <dbReference type="Rhea" id="RHEA-COMP:9657"/>
        <dbReference type="Rhea" id="RHEA-COMP:9923"/>
        <dbReference type="ChEBI" id="CHEBI:30616"/>
        <dbReference type="ChEBI" id="CHEBI:33019"/>
        <dbReference type="ChEBI" id="CHEBI:57972"/>
        <dbReference type="ChEBI" id="CHEBI:78442"/>
        <dbReference type="ChEBI" id="CHEBI:78497"/>
        <dbReference type="ChEBI" id="CHEBI:456215"/>
        <dbReference type="EC" id="6.1.1.7"/>
    </reaction>
</comment>
<dbReference type="CDD" id="cd00673">
    <property type="entry name" value="AlaRS_core"/>
    <property type="match status" value="1"/>
</dbReference>
<dbReference type="PANTHER" id="PTHR11777">
    <property type="entry name" value="ALANYL-TRNA SYNTHETASE"/>
    <property type="match status" value="1"/>
</dbReference>
<dbReference type="SUPFAM" id="SSF50447">
    <property type="entry name" value="Translation proteins"/>
    <property type="match status" value="1"/>
</dbReference>
<evidence type="ECO:0000256" key="4">
    <source>
        <dbReference type="ARBA" id="ARBA00022598"/>
    </source>
</evidence>
<dbReference type="SUPFAM" id="SSF55681">
    <property type="entry name" value="Class II aaRS and biotin synthetases"/>
    <property type="match status" value="1"/>
</dbReference>
<dbReference type="Gene3D" id="3.30.930.10">
    <property type="entry name" value="Bira Bifunctional Protein, Domain 2"/>
    <property type="match status" value="1"/>
</dbReference>
<keyword evidence="4 12" id="KW-0436">Ligase</keyword>
<evidence type="ECO:0000256" key="9">
    <source>
        <dbReference type="ARBA" id="ARBA00022884"/>
    </source>
</evidence>
<dbReference type="PANTHER" id="PTHR11777:SF9">
    <property type="entry name" value="ALANINE--TRNA LIGASE, CYTOPLASMIC"/>
    <property type="match status" value="1"/>
</dbReference>
<dbReference type="Gene3D" id="2.40.30.130">
    <property type="match status" value="1"/>
</dbReference>
<dbReference type="EC" id="6.1.1.7" evidence="12"/>
<evidence type="ECO:0000256" key="10">
    <source>
        <dbReference type="ARBA" id="ARBA00022917"/>
    </source>
</evidence>